<dbReference type="Proteomes" id="UP000270094">
    <property type="component" value="Unassembled WGS sequence"/>
</dbReference>
<organism evidence="1 2">
    <name type="scientific">Strongylus vulgaris</name>
    <name type="common">Blood worm</name>
    <dbReference type="NCBI Taxonomy" id="40348"/>
    <lineage>
        <taxon>Eukaryota</taxon>
        <taxon>Metazoa</taxon>
        <taxon>Ecdysozoa</taxon>
        <taxon>Nematoda</taxon>
        <taxon>Chromadorea</taxon>
        <taxon>Rhabditida</taxon>
        <taxon>Rhabditina</taxon>
        <taxon>Rhabditomorpha</taxon>
        <taxon>Strongyloidea</taxon>
        <taxon>Strongylidae</taxon>
        <taxon>Strongylus</taxon>
    </lineage>
</organism>
<reference evidence="1 2" key="1">
    <citation type="submission" date="2018-11" db="EMBL/GenBank/DDBJ databases">
        <authorList>
            <consortium name="Pathogen Informatics"/>
        </authorList>
    </citation>
    <scope>NUCLEOTIDE SEQUENCE [LARGE SCALE GENOMIC DNA]</scope>
</reference>
<evidence type="ECO:0000313" key="1">
    <source>
        <dbReference type="EMBL" id="VDM68134.1"/>
    </source>
</evidence>
<dbReference type="OrthoDB" id="5865304at2759"/>
<evidence type="ECO:0000313" key="2">
    <source>
        <dbReference type="Proteomes" id="UP000270094"/>
    </source>
</evidence>
<name>A0A3P7IRK4_STRVU</name>
<protein>
    <submittedName>
        <fullName evidence="1">Uncharacterized protein</fullName>
    </submittedName>
</protein>
<dbReference type="AlphaFoldDB" id="A0A3P7IRK4"/>
<dbReference type="EMBL" id="UYYB01007753">
    <property type="protein sequence ID" value="VDM68134.1"/>
    <property type="molecule type" value="Genomic_DNA"/>
</dbReference>
<keyword evidence="2" id="KW-1185">Reference proteome</keyword>
<gene>
    <name evidence="1" type="ORF">SVUK_LOCUS3132</name>
</gene>
<accession>A0A3P7IRK4</accession>
<proteinExistence type="predicted"/>
<sequence length="207" mass="23134">MQDAMLWKEGFRGPKFDLLYQPIFKMCDIVGLKTFDGLESNRYGFAFSQDDGLAVTQMDLLQGCSEDTATIQTAGIEESNEQSFFVKPIERSVDDRTVVSSISFKSPPQSTDLTKSVKTVSWELTSDQAAVAQSATKVKRVNFVPDKDVTLSAFDSRHQRSKKNERECFGFRGVMIHLDFQALKEAALARYAASLSAQNYPFALSQV</sequence>